<dbReference type="GO" id="GO:0000922">
    <property type="term" value="C:spindle pole"/>
    <property type="evidence" value="ECO:0007669"/>
    <property type="project" value="InterPro"/>
</dbReference>
<dbReference type="InterPro" id="IPR007259">
    <property type="entry name" value="GCP"/>
</dbReference>
<dbReference type="PANTHER" id="PTHR19302:SF70">
    <property type="entry name" value="GAMMA-TUBULIN COMPLEX COMPONENT 6"/>
    <property type="match status" value="1"/>
</dbReference>
<dbReference type="GO" id="GO:0043015">
    <property type="term" value="F:gamma-tubulin binding"/>
    <property type="evidence" value="ECO:0007669"/>
    <property type="project" value="InterPro"/>
</dbReference>
<evidence type="ECO:0000259" key="8">
    <source>
        <dbReference type="Pfam" id="PF04130"/>
    </source>
</evidence>
<dbReference type="GO" id="GO:0031122">
    <property type="term" value="P:cytoplasmic microtubule organization"/>
    <property type="evidence" value="ECO:0007669"/>
    <property type="project" value="TreeGrafter"/>
</dbReference>
<evidence type="ECO:0000256" key="6">
    <source>
        <dbReference type="SAM" id="MobiDB-lite"/>
    </source>
</evidence>
<protein>
    <recommendedName>
        <fullName evidence="8">Gamma tubulin complex component C-terminal domain-containing protein</fullName>
    </recommendedName>
</protein>
<dbReference type="Proteomes" id="UP000038010">
    <property type="component" value="Unassembled WGS sequence"/>
</dbReference>
<dbReference type="GeneID" id="28734923"/>
<keyword evidence="7" id="KW-1133">Transmembrane helix</keyword>
<dbReference type="VEuPathDB" id="FungiDB:AB675_3024"/>
<proteinExistence type="inferred from homology"/>
<dbReference type="PANTHER" id="PTHR19302">
    <property type="entry name" value="GAMMA TUBULIN COMPLEX PROTEIN"/>
    <property type="match status" value="1"/>
</dbReference>
<evidence type="ECO:0000313" key="9">
    <source>
        <dbReference type="EMBL" id="KPI37897.1"/>
    </source>
</evidence>
<dbReference type="STRING" id="1664694.A0A0N1H1E2"/>
<feature type="region of interest" description="Disordered" evidence="6">
    <location>
        <begin position="904"/>
        <end position="965"/>
    </location>
</feature>
<dbReference type="Pfam" id="PF04130">
    <property type="entry name" value="GCP_C_terminal"/>
    <property type="match status" value="1"/>
</dbReference>
<evidence type="ECO:0000256" key="4">
    <source>
        <dbReference type="ARBA" id="ARBA00022701"/>
    </source>
</evidence>
<sequence>MQRPPESNPFTTAGLIALPPLNTQPADEWDGFTFTENLESGTFYLPDTKSEALPLLQPETFKLSAVDAELESLDPPSSSSSAYDTAEDVSPAAGADPAPESDNEDIWILPDVKNAPRTLKLTSWDHFHNESYREPAYHYISEAGPQVLDAILASEGQDEQYKTAPPDAYLDALFELALGRSSQYVRWDEKHQEFVPTVQRLTISGYSPELIEDLRYSLDVTGRTMRIASSLDVHDGRTTPGQIAFYSAARAILAAVQGYLQQERADVRTPVQLAELIEGPHRFVVCVGTLLNTVACSGDDAAILRDVLQSVPSMVSLLPRYRGLFTILLSAIAGSVLARLRSDLETPPTIDAEEVHENLAVSKLLSEELSQLIGEIRTSKALVSAAAAGVAQSDGSALPRNIELGLKYSWQELAKFQEQVNFAEDQLSVTEDLPERKVDATAPDAAEEGAFMTFQPIDFGSLTHLSFYEAQAALQEKVFQCLTEESSNVTTIDSVPFDQVVELSLAPFITAEHHKSLPTNLAQLQDFQLLGNGPFATRISIALFDTSQASGEGRRRDGNSTGLRLATRDTWPPTSSELRMVLMGILREHLPEINGRQQFEDIISFSLRDLPEEALEKCRDINSIYALDFLRMQYRSPTALLAAVITPRVLEKYDRIFQHLLRLMRVQHLAQHLLREVSSRAPTQVSAPEHRLRHRIQHAISTLADYTHNTALRHGWLAFEQVMAAVQTRIDAGDYHGTLQTGRSLAHLRDALEAMLDDMLRALLLKERQSKSRRCIEELFGVVLRFAASRRHDHQTTSNNDEAAAPLKQFSDGFRDCLDRIKEGLEKEEGLPQHLLLRLTAPATLAPIVQLPTAPNGPKTYFSQVNPTSWTPKPGYTPSSTAKGSASVPTSVVHITVTDTAQVTVSVPAPSTTSRTPSTSSTSSSPSESTEAATTVSSTAASSGNTGTSGSATASPTPAPVPSPGGLSTGAKAGIGAGVGAGVLASIIVLALICLRRRRRNRNPNLQNPPMSTTAPSAMKYTYSPAPTDPPRSDGEVPPRYAQPSELDAANGRAGTESQQYLAASAAAHAGRDSNRWSNNTSNTVSSASWGSSPRMGSPLPTTTESGSEARNVGGRQYPGVHELG</sequence>
<feature type="compositionally biased region" description="Polar residues" evidence="6">
    <location>
        <begin position="1100"/>
        <end position="1109"/>
    </location>
</feature>
<dbReference type="GO" id="GO:0000930">
    <property type="term" value="C:gamma-tubulin complex"/>
    <property type="evidence" value="ECO:0007669"/>
    <property type="project" value="UniProtKB-ARBA"/>
</dbReference>
<dbReference type="GO" id="GO:0000278">
    <property type="term" value="P:mitotic cell cycle"/>
    <property type="evidence" value="ECO:0007669"/>
    <property type="project" value="TreeGrafter"/>
</dbReference>
<name>A0A0N1H1E2_9EURO</name>
<keyword evidence="7" id="KW-0812">Transmembrane</keyword>
<feature type="compositionally biased region" description="Low complexity" evidence="6">
    <location>
        <begin position="1076"/>
        <end position="1090"/>
    </location>
</feature>
<comment type="subcellular location">
    <subcellularLocation>
        <location evidence="1">Cytoplasm</location>
        <location evidence="1">Cytoskeleton</location>
    </subcellularLocation>
</comment>
<dbReference type="GO" id="GO:0005816">
    <property type="term" value="C:spindle pole body"/>
    <property type="evidence" value="ECO:0007669"/>
    <property type="project" value="UniProtKB-ARBA"/>
</dbReference>
<dbReference type="InterPro" id="IPR040457">
    <property type="entry name" value="GCP_C"/>
</dbReference>
<evidence type="ECO:0000256" key="1">
    <source>
        <dbReference type="ARBA" id="ARBA00004245"/>
    </source>
</evidence>
<dbReference type="Gene3D" id="1.20.120.1900">
    <property type="entry name" value="Gamma-tubulin complex, C-terminal domain"/>
    <property type="match status" value="1"/>
</dbReference>
<evidence type="ECO:0000256" key="7">
    <source>
        <dbReference type="SAM" id="Phobius"/>
    </source>
</evidence>
<organism evidence="9 10">
    <name type="scientific">Cyphellophora attinorum</name>
    <dbReference type="NCBI Taxonomy" id="1664694"/>
    <lineage>
        <taxon>Eukaryota</taxon>
        <taxon>Fungi</taxon>
        <taxon>Dikarya</taxon>
        <taxon>Ascomycota</taxon>
        <taxon>Pezizomycotina</taxon>
        <taxon>Eurotiomycetes</taxon>
        <taxon>Chaetothyriomycetidae</taxon>
        <taxon>Chaetothyriales</taxon>
        <taxon>Cyphellophoraceae</taxon>
        <taxon>Cyphellophora</taxon>
    </lineage>
</organism>
<keyword evidence="3" id="KW-0963">Cytoplasm</keyword>
<feature type="compositionally biased region" description="Low complexity" evidence="6">
    <location>
        <begin position="904"/>
        <end position="956"/>
    </location>
</feature>
<evidence type="ECO:0000256" key="3">
    <source>
        <dbReference type="ARBA" id="ARBA00022490"/>
    </source>
</evidence>
<comment type="caution">
    <text evidence="9">The sequence shown here is derived from an EMBL/GenBank/DDBJ whole genome shotgun (WGS) entry which is preliminary data.</text>
</comment>
<keyword evidence="4" id="KW-0493">Microtubule</keyword>
<feature type="region of interest" description="Disordered" evidence="6">
    <location>
        <begin position="1"/>
        <end position="22"/>
    </location>
</feature>
<evidence type="ECO:0000256" key="5">
    <source>
        <dbReference type="ARBA" id="ARBA00023212"/>
    </source>
</evidence>
<gene>
    <name evidence="9" type="ORF">AB675_3024</name>
</gene>
<dbReference type="GO" id="GO:0007020">
    <property type="term" value="P:microtubule nucleation"/>
    <property type="evidence" value="ECO:0007669"/>
    <property type="project" value="InterPro"/>
</dbReference>
<evidence type="ECO:0000313" key="10">
    <source>
        <dbReference type="Proteomes" id="UP000038010"/>
    </source>
</evidence>
<accession>A0A0N1H1E2</accession>
<dbReference type="RefSeq" id="XP_017997860.1">
    <property type="nucleotide sequence ID" value="XM_018143043.1"/>
</dbReference>
<feature type="compositionally biased region" description="Low complexity" evidence="6">
    <location>
        <begin position="73"/>
        <end position="84"/>
    </location>
</feature>
<evidence type="ECO:0000256" key="2">
    <source>
        <dbReference type="ARBA" id="ARBA00010337"/>
    </source>
</evidence>
<keyword evidence="7" id="KW-0472">Membrane</keyword>
<feature type="domain" description="Gamma tubulin complex component C-terminal" evidence="8">
    <location>
        <begin position="520"/>
        <end position="839"/>
    </location>
</feature>
<dbReference type="GO" id="GO:0051321">
    <property type="term" value="P:meiotic cell cycle"/>
    <property type="evidence" value="ECO:0007669"/>
    <property type="project" value="TreeGrafter"/>
</dbReference>
<comment type="similarity">
    <text evidence="2">Belongs to the TUBGCP family.</text>
</comment>
<dbReference type="GO" id="GO:0005874">
    <property type="term" value="C:microtubule"/>
    <property type="evidence" value="ECO:0007669"/>
    <property type="project" value="UniProtKB-KW"/>
</dbReference>
<reference evidence="9 10" key="1">
    <citation type="submission" date="2015-06" db="EMBL/GenBank/DDBJ databases">
        <title>Draft genome of the ant-associated black yeast Phialophora attae CBS 131958.</title>
        <authorList>
            <person name="Moreno L.F."/>
            <person name="Stielow B.J."/>
            <person name="de Hoog S."/>
            <person name="Vicente V.A."/>
            <person name="Weiss V.A."/>
            <person name="de Vries M."/>
            <person name="Cruz L.M."/>
            <person name="Souza E.M."/>
        </authorList>
    </citation>
    <scope>NUCLEOTIDE SEQUENCE [LARGE SCALE GENOMIC DNA]</scope>
    <source>
        <strain evidence="9 10">CBS 131958</strain>
    </source>
</reference>
<dbReference type="AlphaFoldDB" id="A0A0N1H1E2"/>
<keyword evidence="5" id="KW-0206">Cytoskeleton</keyword>
<dbReference type="GO" id="GO:0051225">
    <property type="term" value="P:spindle assembly"/>
    <property type="evidence" value="ECO:0007669"/>
    <property type="project" value="TreeGrafter"/>
</dbReference>
<dbReference type="EMBL" id="LFJN01000021">
    <property type="protein sequence ID" value="KPI37897.1"/>
    <property type="molecule type" value="Genomic_DNA"/>
</dbReference>
<dbReference type="InterPro" id="IPR042241">
    <property type="entry name" value="GCP_C_sf"/>
</dbReference>
<feature type="region of interest" description="Disordered" evidence="6">
    <location>
        <begin position="1002"/>
        <end position="1125"/>
    </location>
</feature>
<feature type="region of interest" description="Disordered" evidence="6">
    <location>
        <begin position="71"/>
        <end position="105"/>
    </location>
</feature>
<dbReference type="GO" id="GO:0051011">
    <property type="term" value="F:microtubule minus-end binding"/>
    <property type="evidence" value="ECO:0007669"/>
    <property type="project" value="TreeGrafter"/>
</dbReference>
<feature type="transmembrane region" description="Helical" evidence="7">
    <location>
        <begin position="973"/>
        <end position="995"/>
    </location>
</feature>
<dbReference type="OrthoDB" id="775571at2759"/>
<keyword evidence="10" id="KW-1185">Reference proteome</keyword>